<dbReference type="Pfam" id="PF00027">
    <property type="entry name" value="cNMP_binding"/>
    <property type="match status" value="1"/>
</dbReference>
<dbReference type="Proteomes" id="UP000612585">
    <property type="component" value="Unassembled WGS sequence"/>
</dbReference>
<dbReference type="SMART" id="SM00100">
    <property type="entry name" value="cNMP"/>
    <property type="match status" value="1"/>
</dbReference>
<keyword evidence="1" id="KW-0805">Transcription regulation</keyword>
<keyword evidence="2" id="KW-0238">DNA-binding</keyword>
<dbReference type="InterPro" id="IPR000595">
    <property type="entry name" value="cNMP-bd_dom"/>
</dbReference>
<dbReference type="SUPFAM" id="SSF51206">
    <property type="entry name" value="cAMP-binding domain-like"/>
    <property type="match status" value="1"/>
</dbReference>
<feature type="domain" description="Cyclic nucleotide-binding" evidence="4">
    <location>
        <begin position="3"/>
        <end position="123"/>
    </location>
</feature>
<dbReference type="Gene3D" id="1.10.10.10">
    <property type="entry name" value="Winged helix-like DNA-binding domain superfamily/Winged helix DNA-binding domain"/>
    <property type="match status" value="1"/>
</dbReference>
<dbReference type="CDD" id="cd00038">
    <property type="entry name" value="CAP_ED"/>
    <property type="match status" value="1"/>
</dbReference>
<name>A0A8J3Z7V6_9ACTN</name>
<evidence type="ECO:0000256" key="3">
    <source>
        <dbReference type="ARBA" id="ARBA00023163"/>
    </source>
</evidence>
<gene>
    <name evidence="6" type="ORF">Vau01_061680</name>
</gene>
<comment type="caution">
    <text evidence="6">The sequence shown here is derived from an EMBL/GenBank/DDBJ whole genome shotgun (WGS) entry which is preliminary data.</text>
</comment>
<evidence type="ECO:0000259" key="5">
    <source>
        <dbReference type="PROSITE" id="PS51063"/>
    </source>
</evidence>
<keyword evidence="3" id="KW-0804">Transcription</keyword>
<evidence type="ECO:0000313" key="6">
    <source>
        <dbReference type="EMBL" id="GIJ58652.1"/>
    </source>
</evidence>
<dbReference type="SUPFAM" id="SSF46785">
    <property type="entry name" value="Winged helix' DNA-binding domain"/>
    <property type="match status" value="1"/>
</dbReference>
<sequence length="216" mass="23437">MPLLSTLTDDDRAALLGLGSQRAFGPGAVLITEGSTNTDTFLLLDGYGKVIGNTVDGRTVLLSIRGSGDLVGEFAALDHEPRSASVVAITRLVARVVTRQAFLAYLRDRPDAARAVEAAVLDKLRRATRHRLLMTGAPVGVRLALVLTYLVETYGRRCPEGTWIDVPLSQPELASLIGASEPSLHRALTELRVREVVGTRYRRLVVRDVEALRVLS</sequence>
<protein>
    <submittedName>
        <fullName evidence="6">Crp/Fnr family transcriptional regulator</fullName>
    </submittedName>
</protein>
<dbReference type="InterPro" id="IPR050397">
    <property type="entry name" value="Env_Response_Regulators"/>
</dbReference>
<dbReference type="GO" id="GO:0003700">
    <property type="term" value="F:DNA-binding transcription factor activity"/>
    <property type="evidence" value="ECO:0007669"/>
    <property type="project" value="TreeGrafter"/>
</dbReference>
<dbReference type="SMART" id="SM00419">
    <property type="entry name" value="HTH_CRP"/>
    <property type="match status" value="1"/>
</dbReference>
<keyword evidence="7" id="KW-1185">Reference proteome</keyword>
<proteinExistence type="predicted"/>
<dbReference type="InterPro" id="IPR018490">
    <property type="entry name" value="cNMP-bd_dom_sf"/>
</dbReference>
<dbReference type="PROSITE" id="PS51063">
    <property type="entry name" value="HTH_CRP_2"/>
    <property type="match status" value="1"/>
</dbReference>
<dbReference type="GO" id="GO:0003677">
    <property type="term" value="F:DNA binding"/>
    <property type="evidence" value="ECO:0007669"/>
    <property type="project" value="UniProtKB-KW"/>
</dbReference>
<reference evidence="6" key="1">
    <citation type="submission" date="2021-01" db="EMBL/GenBank/DDBJ databases">
        <title>Whole genome shotgun sequence of Virgisporangium aurantiacum NBRC 16421.</title>
        <authorList>
            <person name="Komaki H."/>
            <person name="Tamura T."/>
        </authorList>
    </citation>
    <scope>NUCLEOTIDE SEQUENCE</scope>
    <source>
        <strain evidence="6">NBRC 16421</strain>
    </source>
</reference>
<organism evidence="6 7">
    <name type="scientific">Virgisporangium aurantiacum</name>
    <dbReference type="NCBI Taxonomy" id="175570"/>
    <lineage>
        <taxon>Bacteria</taxon>
        <taxon>Bacillati</taxon>
        <taxon>Actinomycetota</taxon>
        <taxon>Actinomycetes</taxon>
        <taxon>Micromonosporales</taxon>
        <taxon>Micromonosporaceae</taxon>
        <taxon>Virgisporangium</taxon>
    </lineage>
</organism>
<dbReference type="GO" id="GO:0005829">
    <property type="term" value="C:cytosol"/>
    <property type="evidence" value="ECO:0007669"/>
    <property type="project" value="TreeGrafter"/>
</dbReference>
<evidence type="ECO:0000313" key="7">
    <source>
        <dbReference type="Proteomes" id="UP000612585"/>
    </source>
</evidence>
<feature type="domain" description="HTH crp-type" evidence="5">
    <location>
        <begin position="137"/>
        <end position="210"/>
    </location>
</feature>
<dbReference type="InterPro" id="IPR012318">
    <property type="entry name" value="HTH_CRP"/>
</dbReference>
<dbReference type="Gene3D" id="2.60.120.10">
    <property type="entry name" value="Jelly Rolls"/>
    <property type="match status" value="1"/>
</dbReference>
<dbReference type="PANTHER" id="PTHR24567:SF68">
    <property type="entry name" value="DNA-BINDING TRANSCRIPTIONAL DUAL REGULATOR CRP"/>
    <property type="match status" value="1"/>
</dbReference>
<dbReference type="EMBL" id="BOPG01000037">
    <property type="protein sequence ID" value="GIJ58652.1"/>
    <property type="molecule type" value="Genomic_DNA"/>
</dbReference>
<dbReference type="AlphaFoldDB" id="A0A8J3Z7V6"/>
<dbReference type="PANTHER" id="PTHR24567">
    <property type="entry name" value="CRP FAMILY TRANSCRIPTIONAL REGULATORY PROTEIN"/>
    <property type="match status" value="1"/>
</dbReference>
<dbReference type="InterPro" id="IPR036388">
    <property type="entry name" value="WH-like_DNA-bd_sf"/>
</dbReference>
<evidence type="ECO:0000259" key="4">
    <source>
        <dbReference type="PROSITE" id="PS50042"/>
    </source>
</evidence>
<dbReference type="PROSITE" id="PS50042">
    <property type="entry name" value="CNMP_BINDING_3"/>
    <property type="match status" value="1"/>
</dbReference>
<evidence type="ECO:0000256" key="2">
    <source>
        <dbReference type="ARBA" id="ARBA00023125"/>
    </source>
</evidence>
<dbReference type="InterPro" id="IPR036390">
    <property type="entry name" value="WH_DNA-bd_sf"/>
</dbReference>
<dbReference type="Pfam" id="PF13545">
    <property type="entry name" value="HTH_Crp_2"/>
    <property type="match status" value="1"/>
</dbReference>
<dbReference type="InterPro" id="IPR014710">
    <property type="entry name" value="RmlC-like_jellyroll"/>
</dbReference>
<accession>A0A8J3Z7V6</accession>
<evidence type="ECO:0000256" key="1">
    <source>
        <dbReference type="ARBA" id="ARBA00023015"/>
    </source>
</evidence>
<dbReference type="RefSeq" id="WP_203999712.1">
    <property type="nucleotide sequence ID" value="NZ_BOPG01000037.1"/>
</dbReference>